<accession>A0AAW9QZ09</accession>
<keyword evidence="3" id="KW-1003">Cell membrane</keyword>
<gene>
    <name evidence="11" type="ORF">WB794_06135</name>
</gene>
<dbReference type="SUPFAM" id="SSF50156">
    <property type="entry name" value="PDZ domain-like"/>
    <property type="match status" value="1"/>
</dbReference>
<dbReference type="InterPro" id="IPR024961">
    <property type="entry name" value="T2SS_GspC_N"/>
</dbReference>
<keyword evidence="8 9" id="KW-0472">Membrane</keyword>
<comment type="subcellular location">
    <subcellularLocation>
        <location evidence="1">Cell inner membrane</location>
    </subcellularLocation>
</comment>
<evidence type="ECO:0000259" key="10">
    <source>
        <dbReference type="Pfam" id="PF11356"/>
    </source>
</evidence>
<evidence type="ECO:0000313" key="11">
    <source>
        <dbReference type="EMBL" id="MEJ1249250.1"/>
    </source>
</evidence>
<keyword evidence="5 9" id="KW-0812">Transmembrane</keyword>
<keyword evidence="12" id="KW-1185">Reference proteome</keyword>
<dbReference type="GO" id="GO:0015031">
    <property type="term" value="P:protein transport"/>
    <property type="evidence" value="ECO:0007669"/>
    <property type="project" value="UniProtKB-KW"/>
</dbReference>
<proteinExistence type="predicted"/>
<dbReference type="InterPro" id="IPR036034">
    <property type="entry name" value="PDZ_sf"/>
</dbReference>
<evidence type="ECO:0000256" key="4">
    <source>
        <dbReference type="ARBA" id="ARBA00022519"/>
    </source>
</evidence>
<evidence type="ECO:0000256" key="9">
    <source>
        <dbReference type="SAM" id="Phobius"/>
    </source>
</evidence>
<keyword evidence="7 9" id="KW-1133">Transmembrane helix</keyword>
<dbReference type="AlphaFoldDB" id="A0AAW9QZ09"/>
<dbReference type="GO" id="GO:0005886">
    <property type="term" value="C:plasma membrane"/>
    <property type="evidence" value="ECO:0007669"/>
    <property type="project" value="UniProtKB-SubCell"/>
</dbReference>
<dbReference type="Pfam" id="PF11356">
    <property type="entry name" value="T2SSC"/>
    <property type="match status" value="1"/>
</dbReference>
<comment type="caution">
    <text evidence="11">The sequence shown here is derived from an EMBL/GenBank/DDBJ whole genome shotgun (WGS) entry which is preliminary data.</text>
</comment>
<evidence type="ECO:0000256" key="1">
    <source>
        <dbReference type="ARBA" id="ARBA00004533"/>
    </source>
</evidence>
<keyword evidence="4" id="KW-0997">Cell inner membrane</keyword>
<keyword evidence="6" id="KW-0653">Protein transport</keyword>
<reference evidence="11 12" key="1">
    <citation type="journal article" date="2016" name="Antonie Van Leeuwenhoek">
        <title>Denitratimonas tolerans gen. nov., sp. nov., a denitrifying bacterium isolated from a bioreactor for tannery wastewater treatment.</title>
        <authorList>
            <person name="Han S.I."/>
            <person name="Kim J.O."/>
            <person name="Lee Y.R."/>
            <person name="Ekpeghere K.I."/>
            <person name="Koh S.C."/>
            <person name="Whang K.S."/>
        </authorList>
    </citation>
    <scope>NUCLEOTIDE SEQUENCE [LARGE SCALE GENOMIC DNA]</scope>
    <source>
        <strain evidence="11 12">KACC 17565</strain>
    </source>
</reference>
<evidence type="ECO:0000256" key="5">
    <source>
        <dbReference type="ARBA" id="ARBA00022692"/>
    </source>
</evidence>
<sequence>MLDALTLPRSLHSSPWPARLALAVALALCVWQAVALLWLLLAGVESPPASPVDVPAAASATTAARGEVAKWHLFGDAQADMNRAIAAQAQLQETALKLVLRGTFNENRPDGGIAIIADEQGVDRAYRVGDALPGDARLEQILAGQIVLSRGGVSETLSLRITDDSLSPAVSSGGTAARTRLPGTANPPLAPGAFAPVIAPGMPDMETYRAANLPNVQELAKQVQVFPVFANGRMQGVRLGVGRDSDLLSRAGLRPTDVVTAVNGIPLDGPARQMELLSALRDARSVQIEVERDGKPVRLQLGL</sequence>
<dbReference type="Gene3D" id="2.30.30.830">
    <property type="match status" value="1"/>
</dbReference>
<organism evidence="11 12">
    <name type="scientific">Denitratimonas tolerans</name>
    <dbReference type="NCBI Taxonomy" id="1338420"/>
    <lineage>
        <taxon>Bacteria</taxon>
        <taxon>Pseudomonadati</taxon>
        <taxon>Pseudomonadota</taxon>
        <taxon>Gammaproteobacteria</taxon>
        <taxon>Lysobacterales</taxon>
        <taxon>Lysobacteraceae</taxon>
        <taxon>Denitratimonas</taxon>
    </lineage>
</organism>
<keyword evidence="2" id="KW-0813">Transport</keyword>
<feature type="domain" description="Type II secretion system protein GspC N-terminal" evidence="10">
    <location>
        <begin position="26"/>
        <end position="159"/>
    </location>
</feature>
<name>A0AAW9QZ09_9GAMM</name>
<evidence type="ECO:0000256" key="6">
    <source>
        <dbReference type="ARBA" id="ARBA00022927"/>
    </source>
</evidence>
<dbReference type="Gene3D" id="2.30.42.10">
    <property type="match status" value="1"/>
</dbReference>
<evidence type="ECO:0000256" key="3">
    <source>
        <dbReference type="ARBA" id="ARBA00022475"/>
    </source>
</evidence>
<evidence type="ECO:0000256" key="8">
    <source>
        <dbReference type="ARBA" id="ARBA00023136"/>
    </source>
</evidence>
<dbReference type="RefSeq" id="WP_337334968.1">
    <property type="nucleotide sequence ID" value="NZ_JBBDHC010000007.1"/>
</dbReference>
<dbReference type="Proteomes" id="UP001364472">
    <property type="component" value="Unassembled WGS sequence"/>
</dbReference>
<dbReference type="EMBL" id="JBBDHC010000007">
    <property type="protein sequence ID" value="MEJ1249250.1"/>
    <property type="molecule type" value="Genomic_DNA"/>
</dbReference>
<protein>
    <submittedName>
        <fullName evidence="11">Type II secretion system protein N</fullName>
    </submittedName>
</protein>
<evidence type="ECO:0000313" key="12">
    <source>
        <dbReference type="Proteomes" id="UP001364472"/>
    </source>
</evidence>
<evidence type="ECO:0000256" key="2">
    <source>
        <dbReference type="ARBA" id="ARBA00022448"/>
    </source>
</evidence>
<feature type="transmembrane region" description="Helical" evidence="9">
    <location>
        <begin position="20"/>
        <end position="41"/>
    </location>
</feature>
<evidence type="ECO:0000256" key="7">
    <source>
        <dbReference type="ARBA" id="ARBA00022989"/>
    </source>
</evidence>